<proteinExistence type="predicted"/>
<keyword evidence="2" id="KW-1185">Reference proteome</keyword>
<gene>
    <name evidence="1" type="ORF">NQ176_g7423</name>
</gene>
<reference evidence="1" key="1">
    <citation type="submission" date="2022-08" db="EMBL/GenBank/DDBJ databases">
        <title>Genome Sequence of Lecanicillium fungicola.</title>
        <authorList>
            <person name="Buettner E."/>
        </authorList>
    </citation>
    <scope>NUCLEOTIDE SEQUENCE</scope>
    <source>
        <strain evidence="1">Babe33</strain>
    </source>
</reference>
<protein>
    <submittedName>
        <fullName evidence="1">Uncharacterized protein</fullName>
    </submittedName>
</protein>
<dbReference type="EMBL" id="JANJQO010001236">
    <property type="protein sequence ID" value="KAJ2971974.1"/>
    <property type="molecule type" value="Genomic_DNA"/>
</dbReference>
<evidence type="ECO:0000313" key="2">
    <source>
        <dbReference type="Proteomes" id="UP001143910"/>
    </source>
</evidence>
<name>A0ACC1MZA4_9HYPO</name>
<organism evidence="1 2">
    <name type="scientific">Zarea fungicola</name>
    <dbReference type="NCBI Taxonomy" id="93591"/>
    <lineage>
        <taxon>Eukaryota</taxon>
        <taxon>Fungi</taxon>
        <taxon>Dikarya</taxon>
        <taxon>Ascomycota</taxon>
        <taxon>Pezizomycotina</taxon>
        <taxon>Sordariomycetes</taxon>
        <taxon>Hypocreomycetidae</taxon>
        <taxon>Hypocreales</taxon>
        <taxon>Cordycipitaceae</taxon>
        <taxon>Zarea</taxon>
    </lineage>
</organism>
<sequence>MGIHDRRNAPQLFPGQYSWVEFEQARRTWWAVVILDRFVSIGVDNSHFASKNPKPEELLPVAEDAWERGETVVAPSLAVTADTSFGASVFARTCQASHVLSLVLSHIHSDSVPEDRSVYYQDALRLHRVVAAFHVFLFEEAMNRNPIELATQSSALGICSSALVALCYAHSCAEFDDPAGQGTTEQLSMQKVSIEGLHQFAPIMCEFATKLTMALQSNEPGTVADAFVAQSFYASARLCFWYSKETGGPEYISYANILKGALHTISQRLRVATEYLCILERDIVKLL</sequence>
<evidence type="ECO:0000313" key="1">
    <source>
        <dbReference type="EMBL" id="KAJ2971974.1"/>
    </source>
</evidence>
<accession>A0ACC1MZA4</accession>
<comment type="caution">
    <text evidence="1">The sequence shown here is derived from an EMBL/GenBank/DDBJ whole genome shotgun (WGS) entry which is preliminary data.</text>
</comment>
<dbReference type="Proteomes" id="UP001143910">
    <property type="component" value="Unassembled WGS sequence"/>
</dbReference>